<keyword evidence="1" id="KW-0812">Transmembrane</keyword>
<evidence type="ECO:0008006" key="4">
    <source>
        <dbReference type="Google" id="ProtNLM"/>
    </source>
</evidence>
<accession>A0A2S7IR48</accession>
<sequence length="111" mass="12540">MEQIINWTKVLDVSVVFVPAALIGTTVMTCLKYRQRIKEDQAYIWVDIIISVSISLFLTVAVAFKFEQLDRFWTWLIAGGSALGGTPIAVKLRKYAIKQPDHLPDNLTDLT</sequence>
<feature type="transmembrane region" description="Helical" evidence="1">
    <location>
        <begin position="72"/>
        <end position="90"/>
    </location>
</feature>
<organism evidence="2 3">
    <name type="scientific">Siphonobacter curvatus</name>
    <dbReference type="NCBI Taxonomy" id="2094562"/>
    <lineage>
        <taxon>Bacteria</taxon>
        <taxon>Pseudomonadati</taxon>
        <taxon>Bacteroidota</taxon>
        <taxon>Cytophagia</taxon>
        <taxon>Cytophagales</taxon>
        <taxon>Cytophagaceae</taxon>
        <taxon>Siphonobacter</taxon>
    </lineage>
</organism>
<dbReference type="Proteomes" id="UP000239590">
    <property type="component" value="Unassembled WGS sequence"/>
</dbReference>
<dbReference type="EMBL" id="PTRA01000001">
    <property type="protein sequence ID" value="PQA60185.1"/>
    <property type="molecule type" value="Genomic_DNA"/>
</dbReference>
<evidence type="ECO:0000313" key="2">
    <source>
        <dbReference type="EMBL" id="PQA60185.1"/>
    </source>
</evidence>
<reference evidence="3" key="1">
    <citation type="submission" date="2018-02" db="EMBL/GenBank/DDBJ databases">
        <title>Genome sequencing of Solimonas sp. HR-BB.</title>
        <authorList>
            <person name="Lee Y."/>
            <person name="Jeon C.O."/>
        </authorList>
    </citation>
    <scope>NUCLEOTIDE SEQUENCE [LARGE SCALE GENOMIC DNA]</scope>
    <source>
        <strain evidence="3">HR-U</strain>
    </source>
</reference>
<feature type="transmembrane region" description="Helical" evidence="1">
    <location>
        <begin position="13"/>
        <end position="31"/>
    </location>
</feature>
<dbReference type="AlphaFoldDB" id="A0A2S7IR48"/>
<dbReference type="RefSeq" id="WP_104712192.1">
    <property type="nucleotide sequence ID" value="NZ_PTRA01000001.1"/>
</dbReference>
<evidence type="ECO:0000313" key="3">
    <source>
        <dbReference type="Proteomes" id="UP000239590"/>
    </source>
</evidence>
<keyword evidence="1" id="KW-0472">Membrane</keyword>
<evidence type="ECO:0000256" key="1">
    <source>
        <dbReference type="SAM" id="Phobius"/>
    </source>
</evidence>
<name>A0A2S7IR48_9BACT</name>
<feature type="transmembrane region" description="Helical" evidence="1">
    <location>
        <begin position="43"/>
        <end position="66"/>
    </location>
</feature>
<protein>
    <recommendedName>
        <fullName evidence="4">Holin</fullName>
    </recommendedName>
</protein>
<proteinExistence type="predicted"/>
<keyword evidence="3" id="KW-1185">Reference proteome</keyword>
<keyword evidence="1" id="KW-1133">Transmembrane helix</keyword>
<comment type="caution">
    <text evidence="2">The sequence shown here is derived from an EMBL/GenBank/DDBJ whole genome shotgun (WGS) entry which is preliminary data.</text>
</comment>
<gene>
    <name evidence="2" type="ORF">C5O19_11360</name>
</gene>